<evidence type="ECO:0000313" key="3">
    <source>
        <dbReference type="Proteomes" id="UP000230961"/>
    </source>
</evidence>
<organism evidence="2 3">
    <name type="scientific">Yersinia enterocolitica LC20</name>
    <dbReference type="NCBI Taxonomy" id="1443113"/>
    <lineage>
        <taxon>Bacteria</taxon>
        <taxon>Pseudomonadati</taxon>
        <taxon>Pseudomonadota</taxon>
        <taxon>Gammaproteobacteria</taxon>
        <taxon>Enterobacterales</taxon>
        <taxon>Yersiniaceae</taxon>
        <taxon>Yersinia</taxon>
    </lineage>
</organism>
<geneLocation type="plasmid" evidence="3">
    <name>Plasmid1_80k</name>
</geneLocation>
<dbReference type="AlphaFoldDB" id="A0A7U5PH24"/>
<keyword evidence="2" id="KW-0614">Plasmid</keyword>
<dbReference type="Proteomes" id="UP000230961">
    <property type="component" value="Plasmid p1_80K"/>
</dbReference>
<evidence type="ECO:0000313" key="2">
    <source>
        <dbReference type="EMBL" id="ATX63036.1"/>
    </source>
</evidence>
<feature type="transmembrane region" description="Helical" evidence="1">
    <location>
        <begin position="65"/>
        <end position="83"/>
    </location>
</feature>
<evidence type="ECO:0000256" key="1">
    <source>
        <dbReference type="SAM" id="Phobius"/>
    </source>
</evidence>
<sequence>MDVSALLLRDYHDLTRQELIARLRQVKLLQARVTHTHNNISPRVMQALGLAVLLLIATFSMTDSILFAGLVCLGTLVGVLRYSTLPMDWCSQFNIGIAQMELLRRSPLHQLTGGSNAMWEYTQYCLQKEIHIIHVALQQPSEPFTA</sequence>
<accession>A0A7U5PH24</accession>
<feature type="transmembrane region" description="Helical" evidence="1">
    <location>
        <begin position="40"/>
        <end position="59"/>
    </location>
</feature>
<gene>
    <name evidence="2" type="ORF">LC20_09260</name>
</gene>
<keyword evidence="1" id="KW-0472">Membrane</keyword>
<dbReference type="EMBL" id="CP007449">
    <property type="protein sequence ID" value="ATX63036.1"/>
    <property type="molecule type" value="Genomic_DNA"/>
</dbReference>
<keyword evidence="1" id="KW-1133">Transmembrane helix</keyword>
<protein>
    <submittedName>
        <fullName evidence="2">Uncharacterized protein</fullName>
    </submittedName>
</protein>
<proteinExistence type="predicted"/>
<reference evidence="2 3" key="1">
    <citation type="submission" date="2017-11" db="EMBL/GenBank/DDBJ databases">
        <title>The complete genome sequence and comparative genome analysis of Yersinia enterocolitica strain LC20.</title>
        <authorList>
            <person name="Shi G."/>
            <person name="Su M."/>
            <person name="Liang J."/>
            <person name="Gu W."/>
            <person name="Xiao Y."/>
            <person name="Zhang Z."/>
            <person name="Qiu H."/>
            <person name="Duan R."/>
            <person name="Zhang Z."/>
            <person name="Li Y."/>
            <person name="Zhang X."/>
            <person name="Ling Y."/>
            <person name="Song L."/>
            <person name="Chen M."/>
            <person name="Zhao Y."/>
            <person name="Wu J."/>
            <person name="Jing H."/>
            <person name="Xiao J."/>
            <person name="Wang X."/>
        </authorList>
    </citation>
    <scope>NUCLEOTIDE SEQUENCE [LARGE SCALE GENOMIC DNA]</scope>
    <source>
        <strain evidence="2 3">LC20</strain>
        <plasmid evidence="3">Plasmid1_80k</plasmid>
    </source>
</reference>
<name>A0A7U5PH24_YEREN</name>
<keyword evidence="1" id="KW-0812">Transmembrane</keyword>
<dbReference type="KEGG" id="yel:LC20_09260"/>